<dbReference type="InterPro" id="IPR015813">
    <property type="entry name" value="Pyrv/PenolPyrv_kinase-like_dom"/>
</dbReference>
<dbReference type="GO" id="GO:0016832">
    <property type="term" value="F:aldehyde-lyase activity"/>
    <property type="evidence" value="ECO:0007669"/>
    <property type="project" value="TreeGrafter"/>
</dbReference>
<proteinExistence type="inferred from homology"/>
<dbReference type="Proteomes" id="UP001190700">
    <property type="component" value="Unassembled WGS sequence"/>
</dbReference>
<keyword evidence="3" id="KW-0456">Lyase</keyword>
<reference evidence="7 8" key="1">
    <citation type="journal article" date="2015" name="Genome Biol. Evol.">
        <title>Comparative Genomics of a Bacterivorous Green Alga Reveals Evolutionary Causalities and Consequences of Phago-Mixotrophic Mode of Nutrition.</title>
        <authorList>
            <person name="Burns J.A."/>
            <person name="Paasch A."/>
            <person name="Narechania A."/>
            <person name="Kim E."/>
        </authorList>
    </citation>
    <scope>NUCLEOTIDE SEQUENCE [LARGE SCALE GENOMIC DNA]</scope>
    <source>
        <strain evidence="7 8">PLY_AMNH</strain>
    </source>
</reference>
<dbReference type="PANTHER" id="PTHR30502">
    <property type="entry name" value="2-KETO-3-DEOXY-L-RHAMNONATE ALDOLASE"/>
    <property type="match status" value="1"/>
</dbReference>
<dbReference type="AlphaFoldDB" id="A0AAE0GCC6"/>
<evidence type="ECO:0000313" key="8">
    <source>
        <dbReference type="Proteomes" id="UP001190700"/>
    </source>
</evidence>
<comment type="caution">
    <text evidence="7">The sequence shown here is derived from an EMBL/GenBank/DDBJ whole genome shotgun (WGS) entry which is preliminary data.</text>
</comment>
<name>A0AAE0GCC6_9CHLO</name>
<accession>A0AAE0GCC6</accession>
<organism evidence="7 8">
    <name type="scientific">Cymbomonas tetramitiformis</name>
    <dbReference type="NCBI Taxonomy" id="36881"/>
    <lineage>
        <taxon>Eukaryota</taxon>
        <taxon>Viridiplantae</taxon>
        <taxon>Chlorophyta</taxon>
        <taxon>Pyramimonadophyceae</taxon>
        <taxon>Pyramimonadales</taxon>
        <taxon>Pyramimonadaceae</taxon>
        <taxon>Cymbomonas</taxon>
    </lineage>
</organism>
<dbReference type="InterPro" id="IPR005000">
    <property type="entry name" value="Aldolase/citrate-lyase_domain"/>
</dbReference>
<keyword evidence="5" id="KW-0472">Membrane</keyword>
<evidence type="ECO:0000259" key="6">
    <source>
        <dbReference type="Pfam" id="PF03328"/>
    </source>
</evidence>
<feature type="transmembrane region" description="Helical" evidence="5">
    <location>
        <begin position="109"/>
        <end position="131"/>
    </location>
</feature>
<sequence length="360" mass="38610">MMNIRPCRKLMRTSLIERAPPAVSALGFADPAHSPQRRNLAVQSKLIPRKSLMGQNLQLCRTRDEGLRRSCKRVGGARAYSEPSSGTQSGLSSEPTSSLLKQRMRNGDLVYGAFLMSTSPMVAELMAYTGYDFVIIDMEHGPGDYTTTLSMLQAVQGKGTSAIVRVPSNDEVILKKVLDMGPDGVLIPMVNNAAEARSAAAACLYPPRGVRGVAYPLVRASKWGFNPDYKDSYTKDLLVLVQVETSEAVAEVSDMARVEGIDGIFIGPLDLSASLGHLGDIGHPEVLRCMDGVKNRTLAEGKLIGGFAPAGSAVEAMMCAGDYTLVAGAVDMGLLRDAAVADIARFKFQANRTPLSKVEK</sequence>
<protein>
    <recommendedName>
        <fullName evidence="6">HpcH/HpaI aldolase/citrate lyase domain-containing protein</fullName>
    </recommendedName>
</protein>
<dbReference type="InterPro" id="IPR050251">
    <property type="entry name" value="HpcH-HpaI_aldolase"/>
</dbReference>
<evidence type="ECO:0000313" key="7">
    <source>
        <dbReference type="EMBL" id="KAK3275549.1"/>
    </source>
</evidence>
<feature type="domain" description="HpcH/HpaI aldolase/citrate lyase" evidence="6">
    <location>
        <begin position="112"/>
        <end position="336"/>
    </location>
</feature>
<evidence type="ECO:0000256" key="2">
    <source>
        <dbReference type="ARBA" id="ARBA00022723"/>
    </source>
</evidence>
<evidence type="ECO:0000256" key="5">
    <source>
        <dbReference type="SAM" id="Phobius"/>
    </source>
</evidence>
<keyword evidence="2" id="KW-0479">Metal-binding</keyword>
<dbReference type="GO" id="GO:0005737">
    <property type="term" value="C:cytoplasm"/>
    <property type="evidence" value="ECO:0007669"/>
    <property type="project" value="TreeGrafter"/>
</dbReference>
<gene>
    <name evidence="7" type="ORF">CYMTET_16325</name>
</gene>
<keyword evidence="5" id="KW-1133">Transmembrane helix</keyword>
<dbReference type="GO" id="GO:0046872">
    <property type="term" value="F:metal ion binding"/>
    <property type="evidence" value="ECO:0007669"/>
    <property type="project" value="UniProtKB-KW"/>
</dbReference>
<evidence type="ECO:0000256" key="4">
    <source>
        <dbReference type="SAM" id="MobiDB-lite"/>
    </source>
</evidence>
<dbReference type="Pfam" id="PF03328">
    <property type="entry name" value="HpcH_HpaI"/>
    <property type="match status" value="1"/>
</dbReference>
<evidence type="ECO:0000256" key="1">
    <source>
        <dbReference type="ARBA" id="ARBA00005568"/>
    </source>
</evidence>
<keyword evidence="8" id="KW-1185">Reference proteome</keyword>
<comment type="similarity">
    <text evidence="1">Belongs to the HpcH/HpaI aldolase family.</text>
</comment>
<evidence type="ECO:0000256" key="3">
    <source>
        <dbReference type="ARBA" id="ARBA00023239"/>
    </source>
</evidence>
<dbReference type="InterPro" id="IPR040442">
    <property type="entry name" value="Pyrv_kinase-like_dom_sf"/>
</dbReference>
<dbReference type="EMBL" id="LGRX02007161">
    <property type="protein sequence ID" value="KAK3275549.1"/>
    <property type="molecule type" value="Genomic_DNA"/>
</dbReference>
<dbReference type="SUPFAM" id="SSF51621">
    <property type="entry name" value="Phosphoenolpyruvate/pyruvate domain"/>
    <property type="match status" value="1"/>
</dbReference>
<dbReference type="PANTHER" id="PTHR30502:SF0">
    <property type="entry name" value="PHOSPHOENOLPYRUVATE CARBOXYLASE FAMILY PROTEIN"/>
    <property type="match status" value="1"/>
</dbReference>
<keyword evidence="5" id="KW-0812">Transmembrane</keyword>
<feature type="region of interest" description="Disordered" evidence="4">
    <location>
        <begin position="74"/>
        <end position="98"/>
    </location>
</feature>
<dbReference type="Gene3D" id="3.20.20.60">
    <property type="entry name" value="Phosphoenolpyruvate-binding domains"/>
    <property type="match status" value="1"/>
</dbReference>
<feature type="compositionally biased region" description="Polar residues" evidence="4">
    <location>
        <begin position="82"/>
        <end position="98"/>
    </location>
</feature>